<evidence type="ECO:0000313" key="14">
    <source>
        <dbReference type="Proteomes" id="UP000249577"/>
    </source>
</evidence>
<dbReference type="InterPro" id="IPR050428">
    <property type="entry name" value="TCS_sensor_his_kinase"/>
</dbReference>
<name>A0A2W5KPC7_ANCNO</name>
<evidence type="ECO:0000259" key="12">
    <source>
        <dbReference type="PROSITE" id="PS50885"/>
    </source>
</evidence>
<evidence type="ECO:0000313" key="13">
    <source>
        <dbReference type="EMBL" id="PZQ17724.1"/>
    </source>
</evidence>
<keyword evidence="5" id="KW-0808">Transferase</keyword>
<dbReference type="SUPFAM" id="SSF55874">
    <property type="entry name" value="ATPase domain of HSP90 chaperone/DNA topoisomerase II/histidine kinase"/>
    <property type="match status" value="1"/>
</dbReference>
<dbReference type="Gene3D" id="3.30.565.10">
    <property type="entry name" value="Histidine kinase-like ATPase, C-terminal domain"/>
    <property type="match status" value="1"/>
</dbReference>
<dbReference type="PROSITE" id="PS50109">
    <property type="entry name" value="HIS_KIN"/>
    <property type="match status" value="1"/>
</dbReference>
<dbReference type="InterPro" id="IPR003661">
    <property type="entry name" value="HisK_dim/P_dom"/>
</dbReference>
<evidence type="ECO:0000256" key="10">
    <source>
        <dbReference type="ARBA" id="ARBA00023136"/>
    </source>
</evidence>
<dbReference type="InterPro" id="IPR003660">
    <property type="entry name" value="HAMP_dom"/>
</dbReference>
<evidence type="ECO:0000256" key="5">
    <source>
        <dbReference type="ARBA" id="ARBA00022679"/>
    </source>
</evidence>
<evidence type="ECO:0000256" key="1">
    <source>
        <dbReference type="ARBA" id="ARBA00000085"/>
    </source>
</evidence>
<evidence type="ECO:0000256" key="4">
    <source>
        <dbReference type="ARBA" id="ARBA00022553"/>
    </source>
</evidence>
<evidence type="ECO:0000259" key="11">
    <source>
        <dbReference type="PROSITE" id="PS50109"/>
    </source>
</evidence>
<feature type="domain" description="Histidine kinase" evidence="11">
    <location>
        <begin position="252"/>
        <end position="444"/>
    </location>
</feature>
<keyword evidence="10" id="KW-0472">Membrane</keyword>
<dbReference type="SMART" id="SM00387">
    <property type="entry name" value="HATPase_c"/>
    <property type="match status" value="1"/>
</dbReference>
<keyword evidence="7 13" id="KW-0418">Kinase</keyword>
<dbReference type="InterPro" id="IPR036097">
    <property type="entry name" value="HisK_dim/P_sf"/>
</dbReference>
<organism evidence="13 14">
    <name type="scientific">Ancylobacter novellus</name>
    <name type="common">Thiobacillus novellus</name>
    <dbReference type="NCBI Taxonomy" id="921"/>
    <lineage>
        <taxon>Bacteria</taxon>
        <taxon>Pseudomonadati</taxon>
        <taxon>Pseudomonadota</taxon>
        <taxon>Alphaproteobacteria</taxon>
        <taxon>Hyphomicrobiales</taxon>
        <taxon>Xanthobacteraceae</taxon>
        <taxon>Ancylobacter</taxon>
    </lineage>
</organism>
<comment type="caution">
    <text evidence="13">The sequence shown here is derived from an EMBL/GenBank/DDBJ whole genome shotgun (WGS) entry which is preliminary data.</text>
</comment>
<dbReference type="PROSITE" id="PS50885">
    <property type="entry name" value="HAMP"/>
    <property type="match status" value="1"/>
</dbReference>
<evidence type="ECO:0000256" key="9">
    <source>
        <dbReference type="ARBA" id="ARBA00023012"/>
    </source>
</evidence>
<feature type="domain" description="HAMP" evidence="12">
    <location>
        <begin position="191"/>
        <end position="244"/>
    </location>
</feature>
<evidence type="ECO:0000256" key="8">
    <source>
        <dbReference type="ARBA" id="ARBA00022989"/>
    </source>
</evidence>
<dbReference type="GO" id="GO:0000155">
    <property type="term" value="F:phosphorelay sensor kinase activity"/>
    <property type="evidence" value="ECO:0007669"/>
    <property type="project" value="InterPro"/>
</dbReference>
<dbReference type="InterPro" id="IPR036890">
    <property type="entry name" value="HATPase_C_sf"/>
</dbReference>
<gene>
    <name evidence="13" type="ORF">DI565_02995</name>
</gene>
<evidence type="ECO:0000256" key="6">
    <source>
        <dbReference type="ARBA" id="ARBA00022692"/>
    </source>
</evidence>
<sequence>MTGLRMAPLWVLVAKRVALFAALAMLGQSVAVLVQYASDPDDLAAMIVAREVDGLADGLTASGERLRYELPERLRERYGAAGAGYAARVMTTDGETLFTSCDAACAAKLPTAGGPPPSRWVRRTSEGYPLSFVGGETTVLGGRSVLIDVAVDGDRAGGVWSALADELAEHMALPMTLTLLFTLGATLWSIRSALAPVRRAAELAAALDPRDGATPLDPAGMPLEVAQLVEAVNRAFARVHELMADQKLFTSAIAHDIRTPLAVVSLELENSDDPVARKALADISELTRFVGQLTALARLEGSDRTAFETVPLARVAEDVVEALGPWIYRNGASVELVRDGEQTVRGVPALIADSLRNLVENAVKHGGEGVSITVSAGPGARLSVSDNGVGVPPPPDERAYRRAGGLGVGLQIVRRIADLHAARFALAPNAPRGVVASLVFDVEDTTTRSNGRATDR</sequence>
<reference evidence="13 14" key="1">
    <citation type="submission" date="2017-08" db="EMBL/GenBank/DDBJ databases">
        <title>Infants hospitalized years apart are colonized by the same room-sourced microbial strains.</title>
        <authorList>
            <person name="Brooks B."/>
            <person name="Olm M.R."/>
            <person name="Firek B.A."/>
            <person name="Baker R."/>
            <person name="Thomas B.C."/>
            <person name="Morowitz M.J."/>
            <person name="Banfield J.F."/>
        </authorList>
    </citation>
    <scope>NUCLEOTIDE SEQUENCE [LARGE SCALE GENOMIC DNA]</scope>
    <source>
        <strain evidence="13">S2_005_003_R2_43</strain>
    </source>
</reference>
<accession>A0A2W5KPC7</accession>
<dbReference type="EC" id="2.7.13.3" evidence="3"/>
<dbReference type="Proteomes" id="UP000249577">
    <property type="component" value="Unassembled WGS sequence"/>
</dbReference>
<protein>
    <recommendedName>
        <fullName evidence="3">histidine kinase</fullName>
        <ecNumber evidence="3">2.7.13.3</ecNumber>
    </recommendedName>
</protein>
<dbReference type="PANTHER" id="PTHR45436">
    <property type="entry name" value="SENSOR HISTIDINE KINASE YKOH"/>
    <property type="match status" value="1"/>
</dbReference>
<dbReference type="GO" id="GO:0016020">
    <property type="term" value="C:membrane"/>
    <property type="evidence" value="ECO:0007669"/>
    <property type="project" value="UniProtKB-SubCell"/>
</dbReference>
<dbReference type="SMART" id="SM00388">
    <property type="entry name" value="HisKA"/>
    <property type="match status" value="1"/>
</dbReference>
<keyword evidence="9" id="KW-0902">Two-component regulatory system</keyword>
<evidence type="ECO:0000256" key="2">
    <source>
        <dbReference type="ARBA" id="ARBA00004370"/>
    </source>
</evidence>
<dbReference type="SUPFAM" id="SSF47384">
    <property type="entry name" value="Homodimeric domain of signal transducing histidine kinase"/>
    <property type="match status" value="1"/>
</dbReference>
<keyword evidence="8" id="KW-1133">Transmembrane helix</keyword>
<evidence type="ECO:0000256" key="7">
    <source>
        <dbReference type="ARBA" id="ARBA00022777"/>
    </source>
</evidence>
<proteinExistence type="predicted"/>
<dbReference type="InterPro" id="IPR003594">
    <property type="entry name" value="HATPase_dom"/>
</dbReference>
<dbReference type="AlphaFoldDB" id="A0A2W5KPC7"/>
<comment type="subcellular location">
    <subcellularLocation>
        <location evidence="2">Membrane</location>
    </subcellularLocation>
</comment>
<dbReference type="EMBL" id="QFPN01000002">
    <property type="protein sequence ID" value="PZQ17724.1"/>
    <property type="molecule type" value="Genomic_DNA"/>
</dbReference>
<evidence type="ECO:0000256" key="3">
    <source>
        <dbReference type="ARBA" id="ARBA00012438"/>
    </source>
</evidence>
<dbReference type="InterPro" id="IPR004358">
    <property type="entry name" value="Sig_transdc_His_kin-like_C"/>
</dbReference>
<dbReference type="CDD" id="cd00082">
    <property type="entry name" value="HisKA"/>
    <property type="match status" value="1"/>
</dbReference>
<dbReference type="Gene3D" id="1.10.287.130">
    <property type="match status" value="1"/>
</dbReference>
<dbReference type="Pfam" id="PF02518">
    <property type="entry name" value="HATPase_c"/>
    <property type="match status" value="1"/>
</dbReference>
<keyword evidence="4" id="KW-0597">Phosphoprotein</keyword>
<dbReference type="PANTHER" id="PTHR45436:SF5">
    <property type="entry name" value="SENSOR HISTIDINE KINASE TRCS"/>
    <property type="match status" value="1"/>
</dbReference>
<keyword evidence="6" id="KW-0812">Transmembrane</keyword>
<dbReference type="PRINTS" id="PR00344">
    <property type="entry name" value="BCTRLSENSOR"/>
</dbReference>
<dbReference type="InterPro" id="IPR005467">
    <property type="entry name" value="His_kinase_dom"/>
</dbReference>
<comment type="catalytic activity">
    <reaction evidence="1">
        <text>ATP + protein L-histidine = ADP + protein N-phospho-L-histidine.</text>
        <dbReference type="EC" id="2.7.13.3"/>
    </reaction>
</comment>